<dbReference type="Gene3D" id="1.10.10.10">
    <property type="entry name" value="Winged helix-like DNA-binding domain superfamily/Winged helix DNA-binding domain"/>
    <property type="match status" value="1"/>
</dbReference>
<keyword evidence="3" id="KW-0489">Methyltransferase</keyword>
<dbReference type="PANTHER" id="PTHR42942:SF1">
    <property type="entry name" value="ALKYLTRANSFERASE-LIKE PROTEIN 1"/>
    <property type="match status" value="1"/>
</dbReference>
<dbReference type="AlphaFoldDB" id="A0A1I2VZ15"/>
<organism evidence="3 4">
    <name type="scientific">Neptunomonas qingdaonensis</name>
    <dbReference type="NCBI Taxonomy" id="1045558"/>
    <lineage>
        <taxon>Bacteria</taxon>
        <taxon>Pseudomonadati</taxon>
        <taxon>Pseudomonadota</taxon>
        <taxon>Gammaproteobacteria</taxon>
        <taxon>Oceanospirillales</taxon>
        <taxon>Oceanospirillaceae</taxon>
        <taxon>Neptunomonas</taxon>
    </lineage>
</organism>
<gene>
    <name evidence="3" type="ORF">SAMN05216175_1212</name>
</gene>
<dbReference type="GO" id="GO:0008168">
    <property type="term" value="F:methyltransferase activity"/>
    <property type="evidence" value="ECO:0007669"/>
    <property type="project" value="UniProtKB-KW"/>
</dbReference>
<dbReference type="EMBL" id="FOOU01000021">
    <property type="protein sequence ID" value="SFG94390.1"/>
    <property type="molecule type" value="Genomic_DNA"/>
</dbReference>
<proteinExistence type="predicted"/>
<dbReference type="InterPro" id="IPR036217">
    <property type="entry name" value="MethylDNA_cys_MeTrfase_DNAb"/>
</dbReference>
<evidence type="ECO:0000313" key="3">
    <source>
        <dbReference type="EMBL" id="SFG94390.1"/>
    </source>
</evidence>
<evidence type="ECO:0000259" key="2">
    <source>
        <dbReference type="Pfam" id="PF01035"/>
    </source>
</evidence>
<sequence>MPVTENPAIHQAVTYDEAIWNAVGYIPHGKVATYGQIAELAGFPRTARAVGRALSKLPEDTLIPWFRVINAKGEISFPIGSDKYKTQKQLLLDEQIVFRNGKINLKSYRWEL</sequence>
<evidence type="ECO:0000313" key="4">
    <source>
        <dbReference type="Proteomes" id="UP000198623"/>
    </source>
</evidence>
<dbReference type="CDD" id="cd06445">
    <property type="entry name" value="ATase"/>
    <property type="match status" value="1"/>
</dbReference>
<dbReference type="InterPro" id="IPR036388">
    <property type="entry name" value="WH-like_DNA-bd_sf"/>
</dbReference>
<keyword evidence="3" id="KW-0808">Transferase</keyword>
<protein>
    <submittedName>
        <fullName evidence="3">Methylated-DNA-protein-cysteine methyltransferase related protein</fullName>
    </submittedName>
</protein>
<dbReference type="STRING" id="1045558.SAMN05216175_1212"/>
<keyword evidence="1" id="KW-0227">DNA damage</keyword>
<name>A0A1I2VZ15_9GAMM</name>
<dbReference type="GO" id="GO:0006281">
    <property type="term" value="P:DNA repair"/>
    <property type="evidence" value="ECO:0007669"/>
    <property type="project" value="InterPro"/>
</dbReference>
<reference evidence="4" key="1">
    <citation type="submission" date="2016-10" db="EMBL/GenBank/DDBJ databases">
        <authorList>
            <person name="Varghese N."/>
            <person name="Submissions S."/>
        </authorList>
    </citation>
    <scope>NUCLEOTIDE SEQUENCE [LARGE SCALE GENOMIC DNA]</scope>
    <source>
        <strain evidence="4">CGMCC 1.10971</strain>
    </source>
</reference>
<accession>A0A1I2VZ15</accession>
<dbReference type="InterPro" id="IPR052520">
    <property type="entry name" value="ATL_DNA_repair"/>
</dbReference>
<dbReference type="Proteomes" id="UP000198623">
    <property type="component" value="Unassembled WGS sequence"/>
</dbReference>
<keyword evidence="4" id="KW-1185">Reference proteome</keyword>
<dbReference type="Pfam" id="PF01035">
    <property type="entry name" value="DNA_binding_1"/>
    <property type="match status" value="1"/>
</dbReference>
<feature type="domain" description="Methylated-DNA-[protein]-cysteine S-methyltransferase DNA binding" evidence="2">
    <location>
        <begin position="16"/>
        <end position="95"/>
    </location>
</feature>
<evidence type="ECO:0000256" key="1">
    <source>
        <dbReference type="ARBA" id="ARBA00022763"/>
    </source>
</evidence>
<dbReference type="RefSeq" id="WP_090730684.1">
    <property type="nucleotide sequence ID" value="NZ_FOOU01000021.1"/>
</dbReference>
<dbReference type="GO" id="GO:0032259">
    <property type="term" value="P:methylation"/>
    <property type="evidence" value="ECO:0007669"/>
    <property type="project" value="UniProtKB-KW"/>
</dbReference>
<dbReference type="OrthoDB" id="9132167at2"/>
<dbReference type="NCBIfam" id="TIGR00589">
    <property type="entry name" value="ogt"/>
    <property type="match status" value="1"/>
</dbReference>
<dbReference type="PANTHER" id="PTHR42942">
    <property type="entry name" value="6-O-METHYLGUANINE DNA METHYLTRANSFERASE"/>
    <property type="match status" value="1"/>
</dbReference>
<dbReference type="InterPro" id="IPR014048">
    <property type="entry name" value="MethylDNA_cys_MeTrfase_DNA-bd"/>
</dbReference>
<dbReference type="SUPFAM" id="SSF46767">
    <property type="entry name" value="Methylated DNA-protein cysteine methyltransferase, C-terminal domain"/>
    <property type="match status" value="1"/>
</dbReference>